<keyword evidence="5" id="KW-0206">Cytoskeleton</keyword>
<evidence type="ECO:0000256" key="3">
    <source>
        <dbReference type="ARBA" id="ARBA00022737"/>
    </source>
</evidence>
<evidence type="ECO:0000256" key="4">
    <source>
        <dbReference type="ARBA" id="ARBA00023203"/>
    </source>
</evidence>
<dbReference type="PANTHER" id="PTHR12114:SF1">
    <property type="entry name" value="GAMMA-PARVIN"/>
    <property type="match status" value="1"/>
</dbReference>
<evidence type="ECO:0000256" key="2">
    <source>
        <dbReference type="ARBA" id="ARBA00022490"/>
    </source>
</evidence>
<evidence type="ECO:0000313" key="6">
    <source>
        <dbReference type="EMBL" id="KAL0155322.1"/>
    </source>
</evidence>
<evidence type="ECO:0000256" key="1">
    <source>
        <dbReference type="ARBA" id="ARBA00004245"/>
    </source>
</evidence>
<comment type="subcellular location">
    <subcellularLocation>
        <location evidence="1">Cytoplasm</location>
        <location evidence="1">Cytoskeleton</location>
    </subcellularLocation>
</comment>
<dbReference type="PANTHER" id="PTHR12114">
    <property type="entry name" value="PARVIN"/>
    <property type="match status" value="1"/>
</dbReference>
<dbReference type="EMBL" id="JAMKFB020000025">
    <property type="protein sequence ID" value="KAL0155322.1"/>
    <property type="molecule type" value="Genomic_DNA"/>
</dbReference>
<dbReference type="GO" id="GO:0003779">
    <property type="term" value="F:actin binding"/>
    <property type="evidence" value="ECO:0007669"/>
    <property type="project" value="UniProtKB-KW"/>
</dbReference>
<evidence type="ECO:0000256" key="5">
    <source>
        <dbReference type="ARBA" id="ARBA00023212"/>
    </source>
</evidence>
<dbReference type="Proteomes" id="UP001529510">
    <property type="component" value="Unassembled WGS sequence"/>
</dbReference>
<proteinExistence type="predicted"/>
<evidence type="ECO:0000313" key="7">
    <source>
        <dbReference type="Proteomes" id="UP001529510"/>
    </source>
</evidence>
<accession>A0ABD0N2F4</accession>
<keyword evidence="3" id="KW-0677">Repeat</keyword>
<keyword evidence="7" id="KW-1185">Reference proteome</keyword>
<keyword evidence="2" id="KW-0963">Cytoplasm</keyword>
<organism evidence="6 7">
    <name type="scientific">Cirrhinus mrigala</name>
    <name type="common">Mrigala</name>
    <dbReference type="NCBI Taxonomy" id="683832"/>
    <lineage>
        <taxon>Eukaryota</taxon>
        <taxon>Metazoa</taxon>
        <taxon>Chordata</taxon>
        <taxon>Craniata</taxon>
        <taxon>Vertebrata</taxon>
        <taxon>Euteleostomi</taxon>
        <taxon>Actinopterygii</taxon>
        <taxon>Neopterygii</taxon>
        <taxon>Teleostei</taxon>
        <taxon>Ostariophysi</taxon>
        <taxon>Cypriniformes</taxon>
        <taxon>Cyprinidae</taxon>
        <taxon>Labeoninae</taxon>
        <taxon>Labeonini</taxon>
        <taxon>Cirrhinus</taxon>
    </lineage>
</organism>
<name>A0ABD0N2F4_CIRMR</name>
<feature type="non-terminal residue" evidence="6">
    <location>
        <position position="1"/>
    </location>
</feature>
<keyword evidence="4" id="KW-0009">Actin-binding</keyword>
<gene>
    <name evidence="6" type="ORF">M9458_049585</name>
</gene>
<dbReference type="AlphaFoldDB" id="A0ABD0N2F4"/>
<dbReference type="InterPro" id="IPR028433">
    <property type="entry name" value="Parvin"/>
</dbReference>
<comment type="caution">
    <text evidence="6">The sequence shown here is derived from an EMBL/GenBank/DDBJ whole genome shotgun (WGS) entry which is preliminary data.</text>
</comment>
<reference evidence="6 7" key="1">
    <citation type="submission" date="2024-05" db="EMBL/GenBank/DDBJ databases">
        <title>Genome sequencing and assembly of Indian major carp, Cirrhinus mrigala (Hamilton, 1822).</title>
        <authorList>
            <person name="Mohindra V."/>
            <person name="Chowdhury L.M."/>
            <person name="Lal K."/>
            <person name="Jena J.K."/>
        </authorList>
    </citation>
    <scope>NUCLEOTIDE SEQUENCE [LARGE SCALE GENOMIC DNA]</scope>
    <source>
        <strain evidence="6">CM1030</strain>
        <tissue evidence="6">Blood</tissue>
    </source>
</reference>
<sequence>GVQLHVEEIALSTEAQVRKLEVIMTALNESLELNENETKWSVKLIHSRDLLATLHLLVAMVKRFQPDLVLPAVSVEIV</sequence>
<feature type="non-terminal residue" evidence="6">
    <location>
        <position position="78"/>
    </location>
</feature>
<protein>
    <submittedName>
        <fullName evidence="6">Uncharacterized protein</fullName>
    </submittedName>
</protein>
<dbReference type="GO" id="GO:0005856">
    <property type="term" value="C:cytoskeleton"/>
    <property type="evidence" value="ECO:0007669"/>
    <property type="project" value="UniProtKB-SubCell"/>
</dbReference>